<accession>A0ABP1QAM0</accession>
<organism evidence="2 3">
    <name type="scientific">Orchesella dallaii</name>
    <dbReference type="NCBI Taxonomy" id="48710"/>
    <lineage>
        <taxon>Eukaryota</taxon>
        <taxon>Metazoa</taxon>
        <taxon>Ecdysozoa</taxon>
        <taxon>Arthropoda</taxon>
        <taxon>Hexapoda</taxon>
        <taxon>Collembola</taxon>
        <taxon>Entomobryomorpha</taxon>
        <taxon>Entomobryoidea</taxon>
        <taxon>Orchesellidae</taxon>
        <taxon>Orchesellinae</taxon>
        <taxon>Orchesella</taxon>
    </lineage>
</organism>
<evidence type="ECO:0000313" key="2">
    <source>
        <dbReference type="EMBL" id="CAL8091024.1"/>
    </source>
</evidence>
<dbReference type="EMBL" id="CAXLJM020000024">
    <property type="protein sequence ID" value="CAL8091024.1"/>
    <property type="molecule type" value="Genomic_DNA"/>
</dbReference>
<reference evidence="2 3" key="1">
    <citation type="submission" date="2024-08" db="EMBL/GenBank/DDBJ databases">
        <authorList>
            <person name="Cucini C."/>
            <person name="Frati F."/>
        </authorList>
    </citation>
    <scope>NUCLEOTIDE SEQUENCE [LARGE SCALE GENOMIC DNA]</scope>
</reference>
<proteinExistence type="predicted"/>
<evidence type="ECO:0000313" key="3">
    <source>
        <dbReference type="Proteomes" id="UP001642540"/>
    </source>
</evidence>
<feature type="region of interest" description="Disordered" evidence="1">
    <location>
        <begin position="87"/>
        <end position="112"/>
    </location>
</feature>
<keyword evidence="3" id="KW-1185">Reference proteome</keyword>
<protein>
    <submittedName>
        <fullName evidence="2">Uncharacterized protein</fullName>
    </submittedName>
</protein>
<feature type="compositionally biased region" description="Basic and acidic residues" evidence="1">
    <location>
        <begin position="92"/>
        <end position="106"/>
    </location>
</feature>
<gene>
    <name evidence="2" type="ORF">ODALV1_LOCUS7807</name>
</gene>
<sequence>MHYRTFIFVAFVNILSLFSVGDGSALGLGLLSPLLPVATITGHAGLWAHGLSGVALLKLKAAAALGALFAISGRGIEVNFGNDHGHGGHHGGHYEHHEEHHDEGHGWRRRRDVSSTDAETIENFQAYDPSFDQVLSFDSLGCGMRLVCELSAVPYTQLQDDEKLILELFGRDGKAPLATKMSKAKLTYTYASILGANAKDGVQACARVYAECPYARTKIMQSLREAQV</sequence>
<name>A0ABP1QAM0_9HEXA</name>
<dbReference type="Proteomes" id="UP001642540">
    <property type="component" value="Unassembled WGS sequence"/>
</dbReference>
<evidence type="ECO:0000256" key="1">
    <source>
        <dbReference type="SAM" id="MobiDB-lite"/>
    </source>
</evidence>
<comment type="caution">
    <text evidence="2">The sequence shown here is derived from an EMBL/GenBank/DDBJ whole genome shotgun (WGS) entry which is preliminary data.</text>
</comment>